<accession>A0A554XQE6</accession>
<feature type="domain" description="Serine aminopeptidase S33" evidence="3">
    <location>
        <begin position="102"/>
        <end position="313"/>
    </location>
</feature>
<dbReference type="RefSeq" id="WP_082955452.1">
    <property type="nucleotide sequence ID" value="NZ_LZDH01000056.1"/>
</dbReference>
<name>A0A554XQE6_9BURK</name>
<dbReference type="Proteomes" id="UP000316388">
    <property type="component" value="Unassembled WGS sequence"/>
</dbReference>
<evidence type="ECO:0000256" key="1">
    <source>
        <dbReference type="SAM" id="MobiDB-lite"/>
    </source>
</evidence>
<organism evidence="4 5">
    <name type="scientific">Tepidimonas fonticaldi</name>
    <dbReference type="NCBI Taxonomy" id="1101373"/>
    <lineage>
        <taxon>Bacteria</taxon>
        <taxon>Pseudomonadati</taxon>
        <taxon>Pseudomonadota</taxon>
        <taxon>Betaproteobacteria</taxon>
        <taxon>Burkholderiales</taxon>
        <taxon>Tepidimonas</taxon>
    </lineage>
</organism>
<reference evidence="4 5" key="1">
    <citation type="submission" date="2019-07" db="EMBL/GenBank/DDBJ databases">
        <title>Tepidimonas fonticaldi AT-A2 draft genome.</title>
        <authorList>
            <person name="Da Costa M.S."/>
            <person name="Froufe H.J.C."/>
            <person name="Egas C."/>
            <person name="Albuquerque L."/>
        </authorList>
    </citation>
    <scope>NUCLEOTIDE SEQUENCE [LARGE SCALE GENOMIC DNA]</scope>
    <source>
        <strain evidence="4 5">AT-A2</strain>
    </source>
</reference>
<dbReference type="Gene3D" id="3.40.50.1820">
    <property type="entry name" value="alpha/beta hydrolase"/>
    <property type="match status" value="1"/>
</dbReference>
<feature type="transmembrane region" description="Helical" evidence="2">
    <location>
        <begin position="27"/>
        <end position="45"/>
    </location>
</feature>
<comment type="caution">
    <text evidence="4">The sequence shown here is derived from an EMBL/GenBank/DDBJ whole genome shotgun (WGS) entry which is preliminary data.</text>
</comment>
<keyword evidence="2" id="KW-1133">Transmembrane helix</keyword>
<dbReference type="InterPro" id="IPR029058">
    <property type="entry name" value="AB_hydrolase_fold"/>
</dbReference>
<keyword evidence="2" id="KW-0472">Membrane</keyword>
<keyword evidence="4" id="KW-0378">Hydrolase</keyword>
<evidence type="ECO:0000259" key="3">
    <source>
        <dbReference type="Pfam" id="PF12146"/>
    </source>
</evidence>
<dbReference type="EMBL" id="VJOO01000002">
    <property type="protein sequence ID" value="TSE38051.1"/>
    <property type="molecule type" value="Genomic_DNA"/>
</dbReference>
<evidence type="ECO:0000313" key="4">
    <source>
        <dbReference type="EMBL" id="TSE38051.1"/>
    </source>
</evidence>
<dbReference type="SUPFAM" id="SSF53474">
    <property type="entry name" value="alpha/beta-Hydrolases"/>
    <property type="match status" value="1"/>
</dbReference>
<gene>
    <name evidence="4" type="ORF">Tfont_00312</name>
</gene>
<sequence length="349" mass="36817">MSVPSSSQPGAPGAARPTAPTGRLRRWATGLLAVVGVLAVLWFAGPRYAYGPDEPAPRARPPAALAELDGWLAAQEAAYPGLRPGTAKGIVWHGAPGTRTPWAVVYLHGFTASRVETAPLAERVAQALGANLFHTRLAGHGLPPAALAAVTPQDWLADAVEAVRIGHAIGERVLVIGTSTGGTLGAWLALRPDAAGVPVARQVWISPNFGPADKRTELLNGPWGAQLAQAITGGTVGAPSDDPRIEAGWTRVYPVQALLPMMALVQRVREADASTVQTPVLVLYSPRDRTVDPGLTEALFARLGSPVKRLERVEDSTDRDQHVIAGDLRSPGTTERLAARIVRWAREGT</sequence>
<evidence type="ECO:0000256" key="2">
    <source>
        <dbReference type="SAM" id="Phobius"/>
    </source>
</evidence>
<dbReference type="Pfam" id="PF12146">
    <property type="entry name" value="Hydrolase_4"/>
    <property type="match status" value="1"/>
</dbReference>
<evidence type="ECO:0000313" key="5">
    <source>
        <dbReference type="Proteomes" id="UP000316388"/>
    </source>
</evidence>
<proteinExistence type="predicted"/>
<dbReference type="AlphaFoldDB" id="A0A554XQE6"/>
<feature type="compositionally biased region" description="Low complexity" evidence="1">
    <location>
        <begin position="9"/>
        <end position="20"/>
    </location>
</feature>
<feature type="region of interest" description="Disordered" evidence="1">
    <location>
        <begin position="1"/>
        <end position="20"/>
    </location>
</feature>
<keyword evidence="2" id="KW-0812">Transmembrane</keyword>
<dbReference type="InterPro" id="IPR022742">
    <property type="entry name" value="Hydrolase_4"/>
</dbReference>
<dbReference type="GO" id="GO:0047372">
    <property type="term" value="F:monoacylglycerol lipase activity"/>
    <property type="evidence" value="ECO:0007669"/>
    <property type="project" value="UniProtKB-EC"/>
</dbReference>
<protein>
    <submittedName>
        <fullName evidence="4">Thermostable monoacylglycerol lipase</fullName>
        <ecNumber evidence="4">3.1.1.23</ecNumber>
    </submittedName>
</protein>
<dbReference type="EC" id="3.1.1.23" evidence="4"/>